<name>A0A0F9F8Q0_9ZZZZ</name>
<accession>A0A0F9F8Q0</accession>
<gene>
    <name evidence="1" type="ORF">LCGC14_1982290</name>
</gene>
<reference evidence="1" key="1">
    <citation type="journal article" date="2015" name="Nature">
        <title>Complex archaea that bridge the gap between prokaryotes and eukaryotes.</title>
        <authorList>
            <person name="Spang A."/>
            <person name="Saw J.H."/>
            <person name="Jorgensen S.L."/>
            <person name="Zaremba-Niedzwiedzka K."/>
            <person name="Martijn J."/>
            <person name="Lind A.E."/>
            <person name="van Eijk R."/>
            <person name="Schleper C."/>
            <person name="Guy L."/>
            <person name="Ettema T.J."/>
        </authorList>
    </citation>
    <scope>NUCLEOTIDE SEQUENCE</scope>
</reference>
<dbReference type="EMBL" id="LAZR01022204">
    <property type="protein sequence ID" value="KKL82683.1"/>
    <property type="molecule type" value="Genomic_DNA"/>
</dbReference>
<evidence type="ECO:0008006" key="2">
    <source>
        <dbReference type="Google" id="ProtNLM"/>
    </source>
</evidence>
<dbReference type="AlphaFoldDB" id="A0A0F9F8Q0"/>
<proteinExistence type="predicted"/>
<sequence>MSYDLDESLASVIRALAESRCNTKLKPHAPFFPSDAVPHSSKFKYKCKKLYEAGLLERSEGYGRWGYRYRVPEPKEAPQ</sequence>
<protein>
    <recommendedName>
        <fullName evidence="2">Dam-replacing protein HTH domain-containing protein</fullName>
    </recommendedName>
</protein>
<comment type="caution">
    <text evidence="1">The sequence shown here is derived from an EMBL/GenBank/DDBJ whole genome shotgun (WGS) entry which is preliminary data.</text>
</comment>
<evidence type="ECO:0000313" key="1">
    <source>
        <dbReference type="EMBL" id="KKL82683.1"/>
    </source>
</evidence>
<organism evidence="1">
    <name type="scientific">marine sediment metagenome</name>
    <dbReference type="NCBI Taxonomy" id="412755"/>
    <lineage>
        <taxon>unclassified sequences</taxon>
        <taxon>metagenomes</taxon>
        <taxon>ecological metagenomes</taxon>
    </lineage>
</organism>